<feature type="region of interest" description="Disordered" evidence="1">
    <location>
        <begin position="1"/>
        <end position="27"/>
    </location>
</feature>
<organism evidence="2 3">
    <name type="scientific">Sphingorhabdus lacus</name>
    <dbReference type="NCBI Taxonomy" id="392610"/>
    <lineage>
        <taxon>Bacteria</taxon>
        <taxon>Pseudomonadati</taxon>
        <taxon>Pseudomonadota</taxon>
        <taxon>Alphaproteobacteria</taxon>
        <taxon>Sphingomonadales</taxon>
        <taxon>Sphingomonadaceae</taxon>
        <taxon>Sphingorhabdus</taxon>
    </lineage>
</organism>
<evidence type="ECO:0000313" key="3">
    <source>
        <dbReference type="Proteomes" id="UP000428803"/>
    </source>
</evidence>
<dbReference type="Proteomes" id="UP000428803">
    <property type="component" value="Chromosome"/>
</dbReference>
<dbReference type="KEGG" id="slaa:EUU25_14780"/>
<sequence>MPQAEHTHKQSSAEFAPTILENRRSGSPEWSAAEWVSEFESLGGFINSNGLGWLASEGNPQGWKTRATEMMRELDDALRYAQVMSIWQKRSAPCTGGQ</sequence>
<evidence type="ECO:0000256" key="1">
    <source>
        <dbReference type="SAM" id="MobiDB-lite"/>
    </source>
</evidence>
<keyword evidence="3" id="KW-1185">Reference proteome</keyword>
<evidence type="ECO:0000313" key="2">
    <source>
        <dbReference type="EMBL" id="QGY81772.1"/>
    </source>
</evidence>
<dbReference type="AlphaFoldDB" id="A0A6I6LHM0"/>
<name>A0A6I6LHM0_9SPHN</name>
<gene>
    <name evidence="2" type="ORF">EUU25_14780</name>
</gene>
<reference evidence="3" key="1">
    <citation type="submission" date="2019-01" db="EMBL/GenBank/DDBJ databases">
        <title>Sphingorhabdus lacus sp.nov., isolated from an oligotrophic freshwater lake.</title>
        <authorList>
            <person name="Park M."/>
        </authorList>
    </citation>
    <scope>NUCLEOTIDE SEQUENCE [LARGE SCALE GENOMIC DNA]</scope>
    <source>
        <strain evidence="3">IMCC1753</strain>
    </source>
</reference>
<accession>A0A6I6LHM0</accession>
<protein>
    <submittedName>
        <fullName evidence="2">Uncharacterized protein</fullName>
    </submittedName>
</protein>
<dbReference type="EMBL" id="CP035733">
    <property type="protein sequence ID" value="QGY81772.1"/>
    <property type="molecule type" value="Genomic_DNA"/>
</dbReference>
<dbReference type="RefSeq" id="WP_158902278.1">
    <property type="nucleotide sequence ID" value="NZ_CP035733.1"/>
</dbReference>
<proteinExistence type="predicted"/>